<feature type="domain" description="EamA" evidence="2">
    <location>
        <begin position="137"/>
        <end position="273"/>
    </location>
</feature>
<dbReference type="SUPFAM" id="SSF103481">
    <property type="entry name" value="Multidrug resistance efflux transporter EmrE"/>
    <property type="match status" value="2"/>
</dbReference>
<keyword evidence="1" id="KW-0812">Transmembrane</keyword>
<comment type="caution">
    <text evidence="3">The sequence shown here is derived from an EMBL/GenBank/DDBJ whole genome shotgun (WGS) entry which is preliminary data.</text>
</comment>
<sequence>MIAGLASALDKVLNRVALKNRGNVIAHSFLYISVISLFSLAFSFPIKNIQVTNHLIFLIIIQAFFWSTGTLVSFLSQAKTDVSLSMIISRARMLWVVPLGIIFLGETPSIPSVVGILIIFFGLLTLFIKSNIHRHQGVHLMAIGSVLVAFGAVINTVLVRQYLTSAQTVFVTMASQALVFLAFLLYRKNLISRCYEVWMRAWKIIVLAAAVETFAFIGVNHAYKIGITSFVTAVYLGMTITTVWIGIFFLNEKEHFWKKIIGSLLVTVGIIVLKFSG</sequence>
<feature type="transmembrane region" description="Helical" evidence="1">
    <location>
        <begin position="165"/>
        <end position="186"/>
    </location>
</feature>
<protein>
    <recommendedName>
        <fullName evidence="2">EamA domain-containing protein</fullName>
    </recommendedName>
</protein>
<feature type="transmembrane region" description="Helical" evidence="1">
    <location>
        <begin position="198"/>
        <end position="219"/>
    </location>
</feature>
<dbReference type="GO" id="GO:0016020">
    <property type="term" value="C:membrane"/>
    <property type="evidence" value="ECO:0007669"/>
    <property type="project" value="InterPro"/>
</dbReference>
<dbReference type="EMBL" id="MGHU01000026">
    <property type="protein sequence ID" value="OGM77276.1"/>
    <property type="molecule type" value="Genomic_DNA"/>
</dbReference>
<feature type="transmembrane region" description="Helical" evidence="1">
    <location>
        <begin position="110"/>
        <end position="128"/>
    </location>
</feature>
<evidence type="ECO:0000256" key="1">
    <source>
        <dbReference type="SAM" id="Phobius"/>
    </source>
</evidence>
<dbReference type="AlphaFoldDB" id="A0A1F8CMI3"/>
<evidence type="ECO:0000313" key="4">
    <source>
        <dbReference type="Proteomes" id="UP000179241"/>
    </source>
</evidence>
<dbReference type="InterPro" id="IPR037185">
    <property type="entry name" value="EmrE-like"/>
</dbReference>
<reference evidence="3 4" key="1">
    <citation type="journal article" date="2016" name="Nat. Commun.">
        <title>Thousands of microbial genomes shed light on interconnected biogeochemical processes in an aquifer system.</title>
        <authorList>
            <person name="Anantharaman K."/>
            <person name="Brown C.T."/>
            <person name="Hug L.A."/>
            <person name="Sharon I."/>
            <person name="Castelle C.J."/>
            <person name="Probst A.J."/>
            <person name="Thomas B.C."/>
            <person name="Singh A."/>
            <person name="Wilkins M.J."/>
            <person name="Karaoz U."/>
            <person name="Brodie E.L."/>
            <person name="Williams K.H."/>
            <person name="Hubbard S.S."/>
            <person name="Banfield J.F."/>
        </authorList>
    </citation>
    <scope>NUCLEOTIDE SEQUENCE [LARGE SCALE GENOMIC DNA]</scope>
</reference>
<evidence type="ECO:0000313" key="3">
    <source>
        <dbReference type="EMBL" id="OGM77276.1"/>
    </source>
</evidence>
<feature type="transmembrane region" description="Helical" evidence="1">
    <location>
        <begin position="24"/>
        <end position="44"/>
    </location>
</feature>
<evidence type="ECO:0000259" key="2">
    <source>
        <dbReference type="Pfam" id="PF00892"/>
    </source>
</evidence>
<organism evidence="3 4">
    <name type="scientific">Candidatus Woesebacteria bacterium RIFOXYA1_FULL_43_9</name>
    <dbReference type="NCBI Taxonomy" id="1802534"/>
    <lineage>
        <taxon>Bacteria</taxon>
        <taxon>Candidatus Woeseibacteriota</taxon>
    </lineage>
</organism>
<feature type="transmembrane region" description="Helical" evidence="1">
    <location>
        <begin position="140"/>
        <end position="159"/>
    </location>
</feature>
<keyword evidence="1" id="KW-1133">Transmembrane helix</keyword>
<keyword evidence="1" id="KW-0472">Membrane</keyword>
<dbReference type="Proteomes" id="UP000179241">
    <property type="component" value="Unassembled WGS sequence"/>
</dbReference>
<feature type="transmembrane region" description="Helical" evidence="1">
    <location>
        <begin position="225"/>
        <end position="249"/>
    </location>
</feature>
<accession>A0A1F8CMI3</accession>
<name>A0A1F8CMI3_9BACT</name>
<dbReference type="InterPro" id="IPR000620">
    <property type="entry name" value="EamA_dom"/>
</dbReference>
<feature type="domain" description="EamA" evidence="2">
    <location>
        <begin position="1"/>
        <end position="127"/>
    </location>
</feature>
<dbReference type="Pfam" id="PF00892">
    <property type="entry name" value="EamA"/>
    <property type="match status" value="2"/>
</dbReference>
<feature type="transmembrane region" description="Helical" evidence="1">
    <location>
        <begin position="56"/>
        <end position="75"/>
    </location>
</feature>
<gene>
    <name evidence="3" type="ORF">A2188_02510</name>
</gene>
<proteinExistence type="predicted"/>
<feature type="transmembrane region" description="Helical" evidence="1">
    <location>
        <begin position="87"/>
        <end position="104"/>
    </location>
</feature>